<name>A0A656KKJ2_BLUGR</name>
<organism evidence="1 2">
    <name type="scientific">Blumeria graminis f. sp. tritici 96224</name>
    <dbReference type="NCBI Taxonomy" id="1268274"/>
    <lineage>
        <taxon>Eukaryota</taxon>
        <taxon>Fungi</taxon>
        <taxon>Dikarya</taxon>
        <taxon>Ascomycota</taxon>
        <taxon>Pezizomycotina</taxon>
        <taxon>Leotiomycetes</taxon>
        <taxon>Erysiphales</taxon>
        <taxon>Erysiphaceae</taxon>
        <taxon>Blumeria</taxon>
    </lineage>
</organism>
<evidence type="ECO:0000313" key="1">
    <source>
        <dbReference type="EMBL" id="EPQ65404.1"/>
    </source>
</evidence>
<dbReference type="OrthoDB" id="10290715at2759"/>
<accession>A0A656KKJ2</accession>
<dbReference type="Proteomes" id="UP000053110">
    <property type="component" value="Unassembled WGS sequence"/>
</dbReference>
<evidence type="ECO:0000313" key="2">
    <source>
        <dbReference type="Proteomes" id="UP000053110"/>
    </source>
</evidence>
<dbReference type="EMBL" id="KE375026">
    <property type="protein sequence ID" value="EPQ65404.1"/>
    <property type="molecule type" value="Genomic_DNA"/>
</dbReference>
<reference evidence="2" key="1">
    <citation type="journal article" date="2013" name="Nat. Genet.">
        <title>The wheat powdery mildew genome shows the unique evolution of an obligate biotroph.</title>
        <authorList>
            <person name="Wicker T."/>
            <person name="Oberhaensli S."/>
            <person name="Parlange F."/>
            <person name="Buchmann J.P."/>
            <person name="Shatalina M."/>
            <person name="Roffler S."/>
            <person name="Ben-David R."/>
            <person name="Dolezel J."/>
            <person name="Simkova H."/>
            <person name="Schulze-Lefert P."/>
            <person name="Spanu P.D."/>
            <person name="Bruggmann R."/>
            <person name="Amselem J."/>
            <person name="Quesneville H."/>
            <person name="Ver Loren van Themaat E."/>
            <person name="Paape T."/>
            <person name="Shimizu K.K."/>
            <person name="Keller B."/>
        </authorList>
    </citation>
    <scope>NUCLEOTIDE SEQUENCE [LARGE SCALE GENOMIC DNA]</scope>
    <source>
        <strain evidence="2">96224</strain>
    </source>
</reference>
<proteinExistence type="predicted"/>
<dbReference type="AlphaFoldDB" id="A0A656KKJ2"/>
<gene>
    <name evidence="1" type="ORF">BGT96224_Ac30379</name>
</gene>
<sequence>MENFLNVEMVSRPSQACPSAQGSQTNMPIPHIKIEPGIFVKEESPDSETKITVLRDPCPEFGGPHWRKDCRRRRIAGKKRGNKWRSKAMAVARGQESKVYGDREIERSDNDESLYANGHFAIVRIPDSIIETMNEDDFVRYCQDSGIVKPGLQVGPLSKQFWSLRFDNLEEVNSIVGKHVRFTMNLGLEKVVDQKILPYVKNGPKAFYLSNVGPYSDLDIQGMVEKKFKDERFWMGKKMVVGVSTHRRLLLFENNQALNSFDLGIDRGYILRFNAVCGTNLCDFCGKGHDGGTISCTLIQSCNSGPDLQTRLVQRPF</sequence>
<protein>
    <submittedName>
        <fullName evidence="1">Uncharacterized protein</fullName>
    </submittedName>
</protein>